<evidence type="ECO:0000313" key="2">
    <source>
        <dbReference type="Proteomes" id="UP000237655"/>
    </source>
</evidence>
<protein>
    <recommendedName>
        <fullName evidence="3">Gamma-glutamyl kinase</fullName>
    </recommendedName>
</protein>
<keyword evidence="2" id="KW-1185">Reference proteome</keyword>
<dbReference type="SUPFAM" id="SSF52540">
    <property type="entry name" value="P-loop containing nucleoside triphosphate hydrolases"/>
    <property type="match status" value="1"/>
</dbReference>
<reference evidence="2" key="1">
    <citation type="submission" date="2018-03" db="EMBL/GenBank/DDBJ databases">
        <title>Genomic analysis of the strain SH-1 isolated from shrimp intestine.</title>
        <authorList>
            <person name="Kim Y.-S."/>
            <person name="Kim S.-E."/>
            <person name="Kim K.-H."/>
        </authorList>
    </citation>
    <scope>NUCLEOTIDE SEQUENCE [LARGE SCALE GENOMIC DNA]</scope>
    <source>
        <strain evidence="2">SH-1</strain>
    </source>
</reference>
<dbReference type="Proteomes" id="UP000237655">
    <property type="component" value="Chromosome"/>
</dbReference>
<accession>A0A2S0MKZ3</accession>
<name>A0A2S0MKZ3_9RHOB</name>
<dbReference type="KEGG" id="thas:C6Y53_01760"/>
<dbReference type="Gene3D" id="3.40.50.300">
    <property type="entry name" value="P-loop containing nucleotide triphosphate hydrolases"/>
    <property type="match status" value="1"/>
</dbReference>
<dbReference type="InterPro" id="IPR027417">
    <property type="entry name" value="P-loop_NTPase"/>
</dbReference>
<gene>
    <name evidence="1" type="ORF">C6Y53_01760</name>
</gene>
<evidence type="ECO:0000313" key="1">
    <source>
        <dbReference type="EMBL" id="AVO36550.1"/>
    </source>
</evidence>
<sequence length="209" mass="23891">MLVFSAQKLAFIAVPKTGTTAIEMALRPRADIIFGKHRKHMTARRFHSRIAPFLADVFDLRPEVFAVMRDPEEQIRSWYRYRRRDGLTRDDHSTDAICFDRFVLDVIADDPPPHAGIGSQWNMLTGPRDAVLVTHLFAYESQPLLLEFLRDRFGEVIVPKRKNVSPPADAPLSPEIRDRLRASRAREFALYDRLRDAGGHLRTAVGEAS</sequence>
<evidence type="ECO:0008006" key="3">
    <source>
        <dbReference type="Google" id="ProtNLM"/>
    </source>
</evidence>
<dbReference type="EMBL" id="CP027665">
    <property type="protein sequence ID" value="AVO36550.1"/>
    <property type="molecule type" value="Genomic_DNA"/>
</dbReference>
<organism evidence="1 2">
    <name type="scientific">Pukyongiella litopenaei</name>
    <dbReference type="NCBI Taxonomy" id="2605946"/>
    <lineage>
        <taxon>Bacteria</taxon>
        <taxon>Pseudomonadati</taxon>
        <taxon>Pseudomonadota</taxon>
        <taxon>Alphaproteobacteria</taxon>
        <taxon>Rhodobacterales</taxon>
        <taxon>Paracoccaceae</taxon>
        <taxon>Pukyongiella</taxon>
    </lineage>
</organism>
<dbReference type="AlphaFoldDB" id="A0A2S0MKZ3"/>
<dbReference type="RefSeq" id="WP_106470865.1">
    <property type="nucleotide sequence ID" value="NZ_CP027665.1"/>
</dbReference>
<proteinExistence type="predicted"/>